<feature type="region of interest" description="Disordered" evidence="2">
    <location>
        <begin position="163"/>
        <end position="203"/>
    </location>
</feature>
<evidence type="ECO:0000256" key="1">
    <source>
        <dbReference type="SAM" id="Coils"/>
    </source>
</evidence>
<gene>
    <name evidence="3" type="ORF">B0H16DRAFT_1743908</name>
</gene>
<feature type="region of interest" description="Disordered" evidence="2">
    <location>
        <begin position="1"/>
        <end position="39"/>
    </location>
</feature>
<protein>
    <submittedName>
        <fullName evidence="3">Uncharacterized protein</fullName>
    </submittedName>
</protein>
<feature type="coiled-coil region" evidence="1">
    <location>
        <begin position="72"/>
        <end position="134"/>
    </location>
</feature>
<evidence type="ECO:0000313" key="4">
    <source>
        <dbReference type="Proteomes" id="UP001215598"/>
    </source>
</evidence>
<evidence type="ECO:0000256" key="2">
    <source>
        <dbReference type="SAM" id="MobiDB-lite"/>
    </source>
</evidence>
<accession>A0AAD7MDY3</accession>
<evidence type="ECO:0000313" key="3">
    <source>
        <dbReference type="EMBL" id="KAJ7712669.1"/>
    </source>
</evidence>
<feature type="compositionally biased region" description="Low complexity" evidence="2">
    <location>
        <begin position="166"/>
        <end position="177"/>
    </location>
</feature>
<organism evidence="3 4">
    <name type="scientific">Mycena metata</name>
    <dbReference type="NCBI Taxonomy" id="1033252"/>
    <lineage>
        <taxon>Eukaryota</taxon>
        <taxon>Fungi</taxon>
        <taxon>Dikarya</taxon>
        <taxon>Basidiomycota</taxon>
        <taxon>Agaricomycotina</taxon>
        <taxon>Agaricomycetes</taxon>
        <taxon>Agaricomycetidae</taxon>
        <taxon>Agaricales</taxon>
        <taxon>Marasmiineae</taxon>
        <taxon>Mycenaceae</taxon>
        <taxon>Mycena</taxon>
    </lineage>
</organism>
<proteinExistence type="predicted"/>
<feature type="compositionally biased region" description="Acidic residues" evidence="2">
    <location>
        <begin position="17"/>
        <end position="28"/>
    </location>
</feature>
<feature type="compositionally biased region" description="Basic and acidic residues" evidence="2">
    <location>
        <begin position="29"/>
        <end position="39"/>
    </location>
</feature>
<name>A0AAD7MDY3_9AGAR</name>
<keyword evidence="1" id="KW-0175">Coiled coil</keyword>
<feature type="region of interest" description="Disordered" evidence="2">
    <location>
        <begin position="539"/>
        <end position="560"/>
    </location>
</feature>
<dbReference type="EMBL" id="JARKIB010000360">
    <property type="protein sequence ID" value="KAJ7712669.1"/>
    <property type="molecule type" value="Genomic_DNA"/>
</dbReference>
<dbReference type="Proteomes" id="UP001215598">
    <property type="component" value="Unassembled WGS sequence"/>
</dbReference>
<comment type="caution">
    <text evidence="3">The sequence shown here is derived from an EMBL/GenBank/DDBJ whole genome shotgun (WGS) entry which is preliminary data.</text>
</comment>
<sequence>MDVDKKPPNGGPRTFAEDDEVDYGDQDDDRDRRGCSDAKTKTSLVNNEANDCARSSGGEAQDERGLSLDECMQRLTIECTVAKDRKENVRRELRDLRAEVRRATDVSLKMVDAARRMRQELDQRKDEVHHLEVLNNKRQDVVRDRDCEVYELQEQLERMTVEDINTRSSGTTNSSGGHARRTRSLSNASTVEKKPSAPNHSAAKVIQVTTGRTSLAAATLKPISFRPEPKHMKAMYAYVVPPQVQLHPVDERGFPTTAAGFHWHNQLQQQQKVVHERTVVQQLACTDYRIHAPHSCTEVGWDPALVAEIFQHKEFIERGCAFADPYWTSDDRLVEATHGKNALPSTQSETSDRLVIETQIMGVLGTSGLYASRVAELDLKIAPWMELTRRYLYSVCKDGSAHCTRWTTEKVNEHLQRSNGVPLNLPRLRPRAPCIPWKRACDNAVAFRSSEWESPGVAPIPRSANSQIALLIANGKARPVEDNDTIRWNNPFVPCADKAAKCANAVAKHQMQSRRPGTIPHIMSRGCFASQSAAALHIPPASTTTPHNEEDVPMPPPSTD</sequence>
<dbReference type="AlphaFoldDB" id="A0AAD7MDY3"/>
<keyword evidence="4" id="KW-1185">Reference proteome</keyword>
<reference evidence="3" key="1">
    <citation type="submission" date="2023-03" db="EMBL/GenBank/DDBJ databases">
        <title>Massive genome expansion in bonnet fungi (Mycena s.s.) driven by repeated elements and novel gene families across ecological guilds.</title>
        <authorList>
            <consortium name="Lawrence Berkeley National Laboratory"/>
            <person name="Harder C.B."/>
            <person name="Miyauchi S."/>
            <person name="Viragh M."/>
            <person name="Kuo A."/>
            <person name="Thoen E."/>
            <person name="Andreopoulos B."/>
            <person name="Lu D."/>
            <person name="Skrede I."/>
            <person name="Drula E."/>
            <person name="Henrissat B."/>
            <person name="Morin E."/>
            <person name="Kohler A."/>
            <person name="Barry K."/>
            <person name="LaButti K."/>
            <person name="Morin E."/>
            <person name="Salamov A."/>
            <person name="Lipzen A."/>
            <person name="Mereny Z."/>
            <person name="Hegedus B."/>
            <person name="Baldrian P."/>
            <person name="Stursova M."/>
            <person name="Weitz H."/>
            <person name="Taylor A."/>
            <person name="Grigoriev I.V."/>
            <person name="Nagy L.G."/>
            <person name="Martin F."/>
            <person name="Kauserud H."/>
        </authorList>
    </citation>
    <scope>NUCLEOTIDE SEQUENCE</scope>
    <source>
        <strain evidence="3">CBHHK182m</strain>
    </source>
</reference>